<dbReference type="SUPFAM" id="SSF53850">
    <property type="entry name" value="Periplasmic binding protein-like II"/>
    <property type="match status" value="1"/>
</dbReference>
<dbReference type="Gene3D" id="3.40.190.10">
    <property type="entry name" value="Periplasmic binding protein-like II"/>
    <property type="match status" value="1"/>
</dbReference>
<dbReference type="InterPro" id="IPR011852">
    <property type="entry name" value="TRAP_TAXI"/>
</dbReference>
<dbReference type="NCBIfam" id="TIGR02122">
    <property type="entry name" value="TRAP_TAXI"/>
    <property type="match status" value="1"/>
</dbReference>
<dbReference type="PANTHER" id="PTHR42941">
    <property type="entry name" value="SLL1037 PROTEIN"/>
    <property type="match status" value="1"/>
</dbReference>
<accession>A0A831LQW1</accession>
<dbReference type="EMBL" id="DSDO01000049">
    <property type="protein sequence ID" value="HDR46200.1"/>
    <property type="molecule type" value="Genomic_DNA"/>
</dbReference>
<dbReference type="Pfam" id="PF16868">
    <property type="entry name" value="NMT1_3"/>
    <property type="match status" value="1"/>
</dbReference>
<organism evidence="1">
    <name type="scientific">Geoalkalibacter subterraneus</name>
    <dbReference type="NCBI Taxonomy" id="483547"/>
    <lineage>
        <taxon>Bacteria</taxon>
        <taxon>Pseudomonadati</taxon>
        <taxon>Thermodesulfobacteriota</taxon>
        <taxon>Desulfuromonadia</taxon>
        <taxon>Desulfuromonadales</taxon>
        <taxon>Geoalkalibacteraceae</taxon>
        <taxon>Geoalkalibacter</taxon>
    </lineage>
</organism>
<dbReference type="Proteomes" id="UP000886162">
    <property type="component" value="Unassembled WGS sequence"/>
</dbReference>
<protein>
    <submittedName>
        <fullName evidence="1">TAXI family TRAP transporter solute-binding subunit</fullName>
    </submittedName>
</protein>
<dbReference type="AlphaFoldDB" id="A0A831LQW1"/>
<reference evidence="1" key="1">
    <citation type="journal article" date="2020" name="mSystems">
        <title>Genome- and Community-Level Interaction Insights into Carbon Utilization and Element Cycling Functions of Hydrothermarchaeota in Hydrothermal Sediment.</title>
        <authorList>
            <person name="Zhou Z."/>
            <person name="Liu Y."/>
            <person name="Xu W."/>
            <person name="Pan J."/>
            <person name="Luo Z.H."/>
            <person name="Li M."/>
        </authorList>
    </citation>
    <scope>NUCLEOTIDE SEQUENCE [LARGE SCALE GENOMIC DNA]</scope>
    <source>
        <strain evidence="1">SpSt-1220</strain>
    </source>
</reference>
<gene>
    <name evidence="1" type="ORF">ENN94_00705</name>
</gene>
<dbReference type="PANTHER" id="PTHR42941:SF1">
    <property type="entry name" value="SLL1037 PROTEIN"/>
    <property type="match status" value="1"/>
</dbReference>
<evidence type="ECO:0000313" key="1">
    <source>
        <dbReference type="EMBL" id="HDR46200.1"/>
    </source>
</evidence>
<proteinExistence type="predicted"/>
<comment type="caution">
    <text evidence="1">The sequence shown here is derived from an EMBL/GenBank/DDBJ whole genome shotgun (WGS) entry which is preliminary data.</text>
</comment>
<name>A0A831LQW1_9BACT</name>
<feature type="non-terminal residue" evidence="1">
    <location>
        <position position="1"/>
    </location>
</feature>
<sequence length="184" mass="19922">GSPGSGASLAAERYFRALGIWDQITPVYIGYEAAMAELMRGNLSAVWEMVGVPSPSVTQASAKIPLRLLNLRSSAEHGNFFVSYPFYQPMDIAPHTYPGQDKAVETFSDSAFLVVSDTFPAADAARVLQILLSEKAIERLRAVHPALSTFSAGEAHKQVPVPLHEGVNELQNFVAPPQISPQSR</sequence>